<reference evidence="3" key="1">
    <citation type="submission" date="2021-02" db="EMBL/GenBank/DDBJ databases">
        <authorList>
            <person name="Nowell W R."/>
        </authorList>
    </citation>
    <scope>NUCLEOTIDE SEQUENCE</scope>
</reference>
<sequence>MLEEILTELVTKAGDELEHYCSELLKTVNKEDVSKTINADEKKSMMSLINNTMKWIDGNLDSCQSAFEEKKSELEKIYSKVLDKMSKGKDEMPGGPGEAAGDAVEK</sequence>
<evidence type="ECO:0000313" key="2">
    <source>
        <dbReference type="EMBL" id="CAF1335809.1"/>
    </source>
</evidence>
<dbReference type="EMBL" id="CAJNOK010021676">
    <property type="protein sequence ID" value="CAF1335809.1"/>
    <property type="molecule type" value="Genomic_DNA"/>
</dbReference>
<dbReference type="Proteomes" id="UP000681722">
    <property type="component" value="Unassembled WGS sequence"/>
</dbReference>
<dbReference type="InterPro" id="IPR029048">
    <property type="entry name" value="HSP70_C_sf"/>
</dbReference>
<dbReference type="Proteomes" id="UP000677228">
    <property type="component" value="Unassembled WGS sequence"/>
</dbReference>
<dbReference type="Proteomes" id="UP000682733">
    <property type="component" value="Unassembled WGS sequence"/>
</dbReference>
<evidence type="ECO:0000313" key="6">
    <source>
        <dbReference type="Proteomes" id="UP000663829"/>
    </source>
</evidence>
<dbReference type="Proteomes" id="UP000663829">
    <property type="component" value="Unassembled WGS sequence"/>
</dbReference>
<protein>
    <submittedName>
        <fullName evidence="3">Uncharacterized protein</fullName>
    </submittedName>
</protein>
<evidence type="ECO:0000256" key="1">
    <source>
        <dbReference type="SAM" id="MobiDB-lite"/>
    </source>
</evidence>
<dbReference type="EMBL" id="CAJNOQ010028916">
    <property type="protein sequence ID" value="CAF1565109.1"/>
    <property type="molecule type" value="Genomic_DNA"/>
</dbReference>
<evidence type="ECO:0000313" key="3">
    <source>
        <dbReference type="EMBL" id="CAF1565109.1"/>
    </source>
</evidence>
<evidence type="ECO:0000313" key="4">
    <source>
        <dbReference type="EMBL" id="CAF4147146.1"/>
    </source>
</evidence>
<dbReference type="SUPFAM" id="SSF100934">
    <property type="entry name" value="Heat shock protein 70kD (HSP70), C-terminal subdomain"/>
    <property type="match status" value="1"/>
</dbReference>
<dbReference type="AlphaFoldDB" id="A0A815Y2Z5"/>
<organism evidence="3 6">
    <name type="scientific">Didymodactylos carnosus</name>
    <dbReference type="NCBI Taxonomy" id="1234261"/>
    <lineage>
        <taxon>Eukaryota</taxon>
        <taxon>Metazoa</taxon>
        <taxon>Spiralia</taxon>
        <taxon>Gnathifera</taxon>
        <taxon>Rotifera</taxon>
        <taxon>Eurotatoria</taxon>
        <taxon>Bdelloidea</taxon>
        <taxon>Philodinida</taxon>
        <taxon>Philodinidae</taxon>
        <taxon>Didymodactylos</taxon>
    </lineage>
</organism>
<name>A0A815Y2Z5_9BILA</name>
<comment type="caution">
    <text evidence="3">The sequence shown here is derived from an EMBL/GenBank/DDBJ whole genome shotgun (WGS) entry which is preliminary data.</text>
</comment>
<keyword evidence="6" id="KW-1185">Reference proteome</keyword>
<dbReference type="EMBL" id="CAJOBC010094695">
    <property type="protein sequence ID" value="CAF4427101.1"/>
    <property type="molecule type" value="Genomic_DNA"/>
</dbReference>
<dbReference type="EMBL" id="CAJOBA010043301">
    <property type="protein sequence ID" value="CAF4147146.1"/>
    <property type="molecule type" value="Genomic_DNA"/>
</dbReference>
<gene>
    <name evidence="3" type="ORF">GPM918_LOCUS40025</name>
    <name evidence="2" type="ORF">OVA965_LOCUS30104</name>
    <name evidence="5" type="ORF">SRO942_LOCUS40937</name>
    <name evidence="4" type="ORF">TMI583_LOCUS30900</name>
</gene>
<evidence type="ECO:0000313" key="5">
    <source>
        <dbReference type="EMBL" id="CAF4427101.1"/>
    </source>
</evidence>
<proteinExistence type="predicted"/>
<feature type="region of interest" description="Disordered" evidence="1">
    <location>
        <begin position="85"/>
        <end position="106"/>
    </location>
</feature>
<dbReference type="Gene3D" id="1.20.1270.10">
    <property type="match status" value="1"/>
</dbReference>
<accession>A0A815Y2Z5</accession>